<dbReference type="GO" id="GO:0016740">
    <property type="term" value="F:transferase activity"/>
    <property type="evidence" value="ECO:0007669"/>
    <property type="project" value="UniProtKB-KW"/>
</dbReference>
<comment type="caution">
    <text evidence="1">The sequence shown here is derived from an EMBL/GenBank/DDBJ whole genome shotgun (WGS) entry which is preliminary data.</text>
</comment>
<dbReference type="RefSeq" id="WP_122973087.1">
    <property type="nucleotide sequence ID" value="NZ_RHLQ01000045.1"/>
</dbReference>
<proteinExistence type="predicted"/>
<gene>
    <name evidence="1" type="ORF">EC501_14755</name>
</gene>
<evidence type="ECO:0000313" key="1">
    <source>
        <dbReference type="EMBL" id="RNC97554.1"/>
    </source>
</evidence>
<dbReference type="PANTHER" id="PTHR34817">
    <property type="entry name" value="NUCLEOTIDYLTRANSFERASE"/>
    <property type="match status" value="1"/>
</dbReference>
<dbReference type="Proteomes" id="UP000279909">
    <property type="component" value="Unassembled WGS sequence"/>
</dbReference>
<dbReference type="OrthoDB" id="9796845at2"/>
<dbReference type="PANTHER" id="PTHR34817:SF2">
    <property type="entry name" value="NUCLEOTIDYLTRANSFERASE"/>
    <property type="match status" value="1"/>
</dbReference>
<dbReference type="Pfam" id="PF10127">
    <property type="entry name" value="RlaP"/>
    <property type="match status" value="1"/>
</dbReference>
<sequence>MKEVILKKLMELEEKYSIKILYAVESGSRAWGFAAENSDYDVRFIYVHHPNWYLSIDPQGVGSKKDSMEFPINDYLDINGWEITKALRLFRKSNPTILEWLKSEIIYYQNDFFVEQLRLMQSDVFSSTASLHHYLNVANNNYKTYLQRSTVKVKIYLYAIKSLLACRWIEKFQTVPPIAILELLPMMDNKKAKWEVEQLLNRRNSEVGIELIEPIPVLNHYIKDECMRIKSYIQTVTEEQKNSTEKLDHLFRQTLKKVWTLNES</sequence>
<keyword evidence="2" id="KW-1185">Reference proteome</keyword>
<reference evidence="1 2" key="1">
    <citation type="journal article" date="2014" name="Int. J. Syst. Evol. Microbiol.">
        <title>Lysinibacillus halotolerans sp. nov., isolated from saline-alkaline soil.</title>
        <authorList>
            <person name="Kong D."/>
            <person name="Wang Y."/>
            <person name="Zhao B."/>
            <person name="Li Y."/>
            <person name="Song J."/>
            <person name="Zhai Y."/>
            <person name="Zhang C."/>
            <person name="Wang H."/>
            <person name="Chen X."/>
            <person name="Zhao B."/>
            <person name="Ruan Z."/>
        </authorList>
    </citation>
    <scope>NUCLEOTIDE SEQUENCE [LARGE SCALE GENOMIC DNA]</scope>
    <source>
        <strain evidence="1 2">MCCC 1A12703</strain>
    </source>
</reference>
<dbReference type="EMBL" id="RHLQ01000045">
    <property type="protein sequence ID" value="RNC97554.1"/>
    <property type="molecule type" value="Genomic_DNA"/>
</dbReference>
<dbReference type="InterPro" id="IPR018775">
    <property type="entry name" value="RlaP"/>
</dbReference>
<dbReference type="AlphaFoldDB" id="A0A3M8H5S1"/>
<protein>
    <submittedName>
        <fullName evidence="1">Nucleotidyltransferase domain-containing protein</fullName>
    </submittedName>
</protein>
<evidence type="ECO:0000313" key="2">
    <source>
        <dbReference type="Proteomes" id="UP000279909"/>
    </source>
</evidence>
<organism evidence="1 2">
    <name type="scientific">Lysinibacillus halotolerans</name>
    <dbReference type="NCBI Taxonomy" id="1368476"/>
    <lineage>
        <taxon>Bacteria</taxon>
        <taxon>Bacillati</taxon>
        <taxon>Bacillota</taxon>
        <taxon>Bacilli</taxon>
        <taxon>Bacillales</taxon>
        <taxon>Bacillaceae</taxon>
        <taxon>Lysinibacillus</taxon>
    </lineage>
</organism>
<name>A0A3M8H5S1_9BACI</name>
<accession>A0A3M8H5S1</accession>
<keyword evidence="1" id="KW-0808">Transferase</keyword>